<comment type="caution">
    <text evidence="2">The sequence shown here is derived from an EMBL/GenBank/DDBJ whole genome shotgun (WGS) entry which is preliminary data.</text>
</comment>
<feature type="chain" id="PRO_5029633243" description="Secreted protein" evidence="1">
    <location>
        <begin position="16"/>
        <end position="129"/>
    </location>
</feature>
<accession>A0A7J0GE35</accession>
<dbReference type="AlphaFoldDB" id="A0A7J0GE35"/>
<keyword evidence="3" id="KW-1185">Reference proteome</keyword>
<proteinExistence type="predicted"/>
<gene>
    <name evidence="2" type="ORF">Acr_20g0008290</name>
</gene>
<dbReference type="Proteomes" id="UP000585474">
    <property type="component" value="Unassembled WGS sequence"/>
</dbReference>
<feature type="signal peptide" evidence="1">
    <location>
        <begin position="1"/>
        <end position="15"/>
    </location>
</feature>
<evidence type="ECO:0000313" key="3">
    <source>
        <dbReference type="Proteomes" id="UP000585474"/>
    </source>
</evidence>
<sequence>MLSVVAGFCMGAVAGDSLAVAVAVAVAVTCRDCWHQCDVAVDVTGLCASLQDMLDVAFEFVFAPFRTCCYRASRQTSELSVVVDGIQLHHPRQCCCVYLGFVRGVAGICSLIVEVDYLVCKLKSLTVLV</sequence>
<name>A0A7J0GE35_9ERIC</name>
<dbReference type="EMBL" id="BJWL01000020">
    <property type="protein sequence ID" value="GFZ09021.1"/>
    <property type="molecule type" value="Genomic_DNA"/>
</dbReference>
<protein>
    <recommendedName>
        <fullName evidence="4">Secreted protein</fullName>
    </recommendedName>
</protein>
<evidence type="ECO:0008006" key="4">
    <source>
        <dbReference type="Google" id="ProtNLM"/>
    </source>
</evidence>
<evidence type="ECO:0000313" key="2">
    <source>
        <dbReference type="EMBL" id="GFZ09021.1"/>
    </source>
</evidence>
<reference evidence="2 3" key="1">
    <citation type="submission" date="2019-07" db="EMBL/GenBank/DDBJ databases">
        <title>De Novo Assembly of kiwifruit Actinidia rufa.</title>
        <authorList>
            <person name="Sugita-Konishi S."/>
            <person name="Sato K."/>
            <person name="Mori E."/>
            <person name="Abe Y."/>
            <person name="Kisaki G."/>
            <person name="Hamano K."/>
            <person name="Suezawa K."/>
            <person name="Otani M."/>
            <person name="Fukuda T."/>
            <person name="Manabe T."/>
            <person name="Gomi K."/>
            <person name="Tabuchi M."/>
            <person name="Akimitsu K."/>
            <person name="Kataoka I."/>
        </authorList>
    </citation>
    <scope>NUCLEOTIDE SEQUENCE [LARGE SCALE GENOMIC DNA]</scope>
    <source>
        <strain evidence="3">cv. Fuchu</strain>
    </source>
</reference>
<organism evidence="2 3">
    <name type="scientific">Actinidia rufa</name>
    <dbReference type="NCBI Taxonomy" id="165716"/>
    <lineage>
        <taxon>Eukaryota</taxon>
        <taxon>Viridiplantae</taxon>
        <taxon>Streptophyta</taxon>
        <taxon>Embryophyta</taxon>
        <taxon>Tracheophyta</taxon>
        <taxon>Spermatophyta</taxon>
        <taxon>Magnoliopsida</taxon>
        <taxon>eudicotyledons</taxon>
        <taxon>Gunneridae</taxon>
        <taxon>Pentapetalae</taxon>
        <taxon>asterids</taxon>
        <taxon>Ericales</taxon>
        <taxon>Actinidiaceae</taxon>
        <taxon>Actinidia</taxon>
    </lineage>
</organism>
<evidence type="ECO:0000256" key="1">
    <source>
        <dbReference type="SAM" id="SignalP"/>
    </source>
</evidence>
<keyword evidence="1" id="KW-0732">Signal</keyword>